<accession>A0AAW3CBB3</accession>
<dbReference type="Proteomes" id="UP001500493">
    <property type="component" value="Unassembled WGS sequence"/>
</dbReference>
<dbReference type="EMBL" id="JBAMZJ010000001">
    <property type="protein sequence ID" value="KAL0531570.1"/>
    <property type="molecule type" value="Genomic_DNA"/>
</dbReference>
<dbReference type="Proteomes" id="UP001443563">
    <property type="component" value="Unassembled WGS sequence"/>
</dbReference>
<evidence type="ECO:0000313" key="1">
    <source>
        <dbReference type="EMBL" id="KAL0514306.1"/>
    </source>
</evidence>
<gene>
    <name evidence="1" type="ORF">Q4I29_000175</name>
    <name evidence="2" type="ORF">Q4I32_000034</name>
</gene>
<name>A0AAW3CBB3_9TRYP</name>
<reference evidence="2 3" key="1">
    <citation type="submission" date="2024-02" db="EMBL/GenBank/DDBJ databases">
        <title>FIRST GENOME SEQUENCES OF Leishmania (Viannia) shawi, Leishmania (Viannia) lindenbergi AND Leishmania (Viannia) utingensis.</title>
        <authorList>
            <person name="Resadore F."/>
            <person name="Custodio M.G.F."/>
            <person name="Boite M.C."/>
            <person name="Cupolillo E."/>
            <person name="Ferreira G.E.M."/>
        </authorList>
    </citation>
    <scope>NUCLEOTIDE SEQUENCE</scope>
    <source>
        <strain evidence="1 3">MCEB/BR/1984/M8408</strain>
        <strain evidence="2">MHOM/BR/2013/18 LTA MLF</strain>
    </source>
</reference>
<evidence type="ECO:0000313" key="2">
    <source>
        <dbReference type="EMBL" id="KAL0531570.1"/>
    </source>
</evidence>
<evidence type="ECO:0000313" key="4">
    <source>
        <dbReference type="Proteomes" id="UP001500493"/>
    </source>
</evidence>
<comment type="caution">
    <text evidence="2">The sequence shown here is derived from an EMBL/GenBank/DDBJ whole genome shotgun (WGS) entry which is preliminary data.</text>
</comment>
<keyword evidence="3" id="KW-1185">Reference proteome</keyword>
<proteinExistence type="predicted"/>
<sequence length="324" mass="35168">MPDSAREGEVSHLTARCCLFTIRHSEILLHCLTLWKEGQRGDGDSFDSTDTRSLTLANAGSDGVGNSERHWDCALGGRCCATYLPQYLRYRQGVCLAQMAAAVTTILTHYRNLLVGSLYTNDGARGSRIPFMPLDHPPTPCVRLHGAQQKEQPSTYIAQLMLTSILQSGTSAPPKAVSPVGTDSSASSDKALCLSNVYRRQKLLRGTPRIVSLGPHRSRLLSRIMVYLRADMKGSLCTQVYWLTSGVHERYYGTTGKMRCVFFSFVKPSNPEVLGRALAGLQPGKAARMLDAEMAVCAAGTTAVAVTSEYPTKLPVAGPADMPL</sequence>
<organism evidence="2 4">
    <name type="scientific">Leishmania shawi</name>
    <dbReference type="NCBI Taxonomy" id="5680"/>
    <lineage>
        <taxon>Eukaryota</taxon>
        <taxon>Discoba</taxon>
        <taxon>Euglenozoa</taxon>
        <taxon>Kinetoplastea</taxon>
        <taxon>Metakinetoplastina</taxon>
        <taxon>Trypanosomatida</taxon>
        <taxon>Trypanosomatidae</taxon>
        <taxon>Leishmaniinae</taxon>
        <taxon>Leishmania</taxon>
        <taxon>Leishmania guyanensis species complex</taxon>
    </lineage>
</organism>
<evidence type="ECO:0000313" key="3">
    <source>
        <dbReference type="Proteomes" id="UP001443563"/>
    </source>
</evidence>
<dbReference type="EMBL" id="JBAMZM010000001">
    <property type="protein sequence ID" value="KAL0514306.1"/>
    <property type="molecule type" value="Genomic_DNA"/>
</dbReference>
<protein>
    <submittedName>
        <fullName evidence="2">Uncharacterized protein</fullName>
    </submittedName>
</protein>
<dbReference type="AlphaFoldDB" id="A0AAW3CBB3"/>